<comment type="caution">
    <text evidence="2">The sequence shown here is derived from an EMBL/GenBank/DDBJ whole genome shotgun (WGS) entry which is preliminary data.</text>
</comment>
<dbReference type="RefSeq" id="XP_017995618.1">
    <property type="nucleotide sequence ID" value="XM_018144943.1"/>
</dbReference>
<feature type="chain" id="PRO_5012904285" evidence="1">
    <location>
        <begin position="16"/>
        <end position="131"/>
    </location>
</feature>
<dbReference type="GeneID" id="28736822"/>
<dbReference type="AlphaFoldDB" id="A0A0N1GYE5"/>
<evidence type="ECO:0000256" key="1">
    <source>
        <dbReference type="SAM" id="SignalP"/>
    </source>
</evidence>
<proteinExistence type="predicted"/>
<keyword evidence="3" id="KW-1185">Reference proteome</keyword>
<dbReference type="EMBL" id="LFJN01000038">
    <property type="protein sequence ID" value="KPI35655.1"/>
    <property type="molecule type" value="Genomic_DNA"/>
</dbReference>
<dbReference type="VEuPathDB" id="FungiDB:AB675_4780"/>
<feature type="signal peptide" evidence="1">
    <location>
        <begin position="1"/>
        <end position="15"/>
    </location>
</feature>
<evidence type="ECO:0000313" key="3">
    <source>
        <dbReference type="Proteomes" id="UP000038010"/>
    </source>
</evidence>
<keyword evidence="1" id="KW-0732">Signal</keyword>
<sequence length="131" mass="13302">MKAAYLLTLLPLAFAQEVVERDEQPHISVTMYDSPHSAAGSTWIIHTTVSYSVGPGYTKMITGAPATSTSTSWGAPASTGTGSWEAVSGKTSAWVSTPAAPTPTPAMYKGDAAKGAMGVGAVAVAGLAMLL</sequence>
<accession>A0A0N1GYE5</accession>
<evidence type="ECO:0000313" key="2">
    <source>
        <dbReference type="EMBL" id="KPI35655.1"/>
    </source>
</evidence>
<gene>
    <name evidence="2" type="ORF">AB675_4780</name>
</gene>
<name>A0A0N1GYE5_9EURO</name>
<reference evidence="2 3" key="1">
    <citation type="submission" date="2015-06" db="EMBL/GenBank/DDBJ databases">
        <title>Draft genome of the ant-associated black yeast Phialophora attae CBS 131958.</title>
        <authorList>
            <person name="Moreno L.F."/>
            <person name="Stielow B.J."/>
            <person name="de Hoog S."/>
            <person name="Vicente V.A."/>
            <person name="Weiss V.A."/>
            <person name="de Vries M."/>
            <person name="Cruz L.M."/>
            <person name="Souza E.M."/>
        </authorList>
    </citation>
    <scope>NUCLEOTIDE SEQUENCE [LARGE SCALE GENOMIC DNA]</scope>
    <source>
        <strain evidence="2 3">CBS 131958</strain>
    </source>
</reference>
<organism evidence="2 3">
    <name type="scientific">Cyphellophora attinorum</name>
    <dbReference type="NCBI Taxonomy" id="1664694"/>
    <lineage>
        <taxon>Eukaryota</taxon>
        <taxon>Fungi</taxon>
        <taxon>Dikarya</taxon>
        <taxon>Ascomycota</taxon>
        <taxon>Pezizomycotina</taxon>
        <taxon>Eurotiomycetes</taxon>
        <taxon>Chaetothyriomycetidae</taxon>
        <taxon>Chaetothyriales</taxon>
        <taxon>Cyphellophoraceae</taxon>
        <taxon>Cyphellophora</taxon>
    </lineage>
</organism>
<dbReference type="Proteomes" id="UP000038010">
    <property type="component" value="Unassembled WGS sequence"/>
</dbReference>
<protein>
    <submittedName>
        <fullName evidence="2">Uncharacterized protein</fullName>
    </submittedName>
</protein>